<protein>
    <submittedName>
        <fullName evidence="2">Uncharacterized protein</fullName>
    </submittedName>
</protein>
<sequence length="179" mass="20495">MAKGKNKGGRPLKKKHNGCNVSGLCNQKKRSLSPALSDDRECVKKKSRGKDEDVDSVLEDISAEHDLMRLAERYGDLDEMDWFGESGPDLVAEDEQAREVDEGEYWEDKDWEEELADEELMGQLAKLVKLLRDDPRDEDWVPVQVQAENRCRRKQLKGGWPKEYKKGLDVASKSEQTQS</sequence>
<dbReference type="EMBL" id="LATX01000484">
    <property type="protein sequence ID" value="KTB46135.1"/>
    <property type="molecule type" value="Genomic_DNA"/>
</dbReference>
<dbReference type="AlphaFoldDB" id="A0A0W0GC75"/>
<feature type="region of interest" description="Disordered" evidence="1">
    <location>
        <begin position="1"/>
        <end position="57"/>
    </location>
</feature>
<reference evidence="2 3" key="1">
    <citation type="submission" date="2015-12" db="EMBL/GenBank/DDBJ databases">
        <title>Draft genome sequence of Moniliophthora roreri, the causal agent of frosty pod rot of cacao.</title>
        <authorList>
            <person name="Aime M.C."/>
            <person name="Diaz-Valderrama J.R."/>
            <person name="Kijpornyongpan T."/>
            <person name="Phillips-Mora W."/>
        </authorList>
    </citation>
    <scope>NUCLEOTIDE SEQUENCE [LARGE SCALE GENOMIC DNA]</scope>
    <source>
        <strain evidence="2 3">MCA 2952</strain>
    </source>
</reference>
<evidence type="ECO:0000313" key="2">
    <source>
        <dbReference type="EMBL" id="KTB46135.1"/>
    </source>
</evidence>
<evidence type="ECO:0000313" key="3">
    <source>
        <dbReference type="Proteomes" id="UP000054988"/>
    </source>
</evidence>
<comment type="caution">
    <text evidence="2">The sequence shown here is derived from an EMBL/GenBank/DDBJ whole genome shotgun (WGS) entry which is preliminary data.</text>
</comment>
<evidence type="ECO:0000256" key="1">
    <source>
        <dbReference type="SAM" id="MobiDB-lite"/>
    </source>
</evidence>
<accession>A0A0W0GC75</accession>
<name>A0A0W0GC75_MONRR</name>
<organism evidence="2 3">
    <name type="scientific">Moniliophthora roreri</name>
    <name type="common">Frosty pod rot fungus</name>
    <name type="synonym">Monilia roreri</name>
    <dbReference type="NCBI Taxonomy" id="221103"/>
    <lineage>
        <taxon>Eukaryota</taxon>
        <taxon>Fungi</taxon>
        <taxon>Dikarya</taxon>
        <taxon>Basidiomycota</taxon>
        <taxon>Agaricomycotina</taxon>
        <taxon>Agaricomycetes</taxon>
        <taxon>Agaricomycetidae</taxon>
        <taxon>Agaricales</taxon>
        <taxon>Marasmiineae</taxon>
        <taxon>Marasmiaceae</taxon>
        <taxon>Moniliophthora</taxon>
    </lineage>
</organism>
<proteinExistence type="predicted"/>
<feature type="compositionally biased region" description="Basic residues" evidence="1">
    <location>
        <begin position="1"/>
        <end position="17"/>
    </location>
</feature>
<dbReference type="Proteomes" id="UP000054988">
    <property type="component" value="Unassembled WGS sequence"/>
</dbReference>
<gene>
    <name evidence="2" type="ORF">WG66_1287</name>
</gene>